<evidence type="ECO:0008006" key="3">
    <source>
        <dbReference type="Google" id="ProtNLM"/>
    </source>
</evidence>
<organism evidence="2">
    <name type="scientific">uncultured Phycisphaerae bacterium</name>
    <dbReference type="NCBI Taxonomy" id="904963"/>
    <lineage>
        <taxon>Bacteria</taxon>
        <taxon>Pseudomonadati</taxon>
        <taxon>Planctomycetota</taxon>
        <taxon>Phycisphaerae</taxon>
        <taxon>environmental samples</taxon>
    </lineage>
</organism>
<reference evidence="2" key="1">
    <citation type="submission" date="2020-02" db="EMBL/GenBank/DDBJ databases">
        <authorList>
            <person name="Meier V. D."/>
        </authorList>
    </citation>
    <scope>NUCLEOTIDE SEQUENCE</scope>
    <source>
        <strain evidence="2">AVDCRST_MAG64</strain>
    </source>
</reference>
<protein>
    <recommendedName>
        <fullName evidence="3">Zinc ribbon domain-containing protein</fullName>
    </recommendedName>
</protein>
<evidence type="ECO:0000313" key="2">
    <source>
        <dbReference type="EMBL" id="CAA9379683.1"/>
    </source>
</evidence>
<feature type="transmembrane region" description="Helical" evidence="1">
    <location>
        <begin position="37"/>
        <end position="55"/>
    </location>
</feature>
<evidence type="ECO:0000256" key="1">
    <source>
        <dbReference type="SAM" id="Phobius"/>
    </source>
</evidence>
<keyword evidence="1" id="KW-0472">Membrane</keyword>
<sequence>MPLMRRLLFWPGVLLLTATLLTLWVNGWRDRRPWPDVVAFPLVILLVQIVVYGPAVRAEWRRHRAAGRVGLCPVCGYDLRATPGRCPECGAVPGA</sequence>
<feature type="transmembrane region" description="Helical" evidence="1">
    <location>
        <begin position="7"/>
        <end position="25"/>
    </location>
</feature>
<proteinExistence type="predicted"/>
<name>A0A6J4N6Z3_9BACT</name>
<keyword evidence="1" id="KW-0812">Transmembrane</keyword>
<keyword evidence="1" id="KW-1133">Transmembrane helix</keyword>
<dbReference type="AlphaFoldDB" id="A0A6J4N6Z3"/>
<accession>A0A6J4N6Z3</accession>
<gene>
    <name evidence="2" type="ORF">AVDCRST_MAG64-540</name>
</gene>
<dbReference type="EMBL" id="CADCUQ010000147">
    <property type="protein sequence ID" value="CAA9379683.1"/>
    <property type="molecule type" value="Genomic_DNA"/>
</dbReference>